<dbReference type="Proteomes" id="UP001194746">
    <property type="component" value="Unassembled WGS sequence"/>
</dbReference>
<dbReference type="InterPro" id="IPR011583">
    <property type="entry name" value="Chitinase_II/V-like_cat"/>
</dbReference>
<dbReference type="Pfam" id="PF00704">
    <property type="entry name" value="Glyco_hydro_18"/>
    <property type="match status" value="1"/>
</dbReference>
<proteinExistence type="inferred from homology"/>
<comment type="caution">
    <text evidence="16">The sequence shown here is derived from an EMBL/GenBank/DDBJ whole genome shotgun (WGS) entry which is preliminary data.</text>
</comment>
<evidence type="ECO:0000313" key="17">
    <source>
        <dbReference type="Proteomes" id="UP001194746"/>
    </source>
</evidence>
<dbReference type="InterPro" id="IPR017853">
    <property type="entry name" value="GH"/>
</dbReference>
<evidence type="ECO:0000256" key="4">
    <source>
        <dbReference type="ARBA" id="ARBA00022669"/>
    </source>
</evidence>
<evidence type="ECO:0000256" key="8">
    <source>
        <dbReference type="ARBA" id="ARBA00023277"/>
    </source>
</evidence>
<feature type="signal peptide" evidence="13">
    <location>
        <begin position="1"/>
        <end position="24"/>
    </location>
</feature>
<dbReference type="InterPro" id="IPR036861">
    <property type="entry name" value="Endochitinase-like_sf"/>
</dbReference>
<dbReference type="CDD" id="cd06922">
    <property type="entry name" value="ChtBD1_GH18_1"/>
    <property type="match status" value="1"/>
</dbReference>
<dbReference type="CDD" id="cd00035">
    <property type="entry name" value="ChtBD1"/>
    <property type="match status" value="1"/>
</dbReference>
<feature type="disulfide bond" evidence="11">
    <location>
        <begin position="76"/>
        <end position="90"/>
    </location>
</feature>
<comment type="similarity">
    <text evidence="2">Belongs to the glycosyl hydrolase 18 family. Chitinase class V subfamily.</text>
</comment>
<dbReference type="SMART" id="SM00636">
    <property type="entry name" value="Glyco_18"/>
    <property type="match status" value="1"/>
</dbReference>
<dbReference type="InterPro" id="IPR001223">
    <property type="entry name" value="Glyco_hydro18_cat"/>
</dbReference>
<feature type="chain" id="PRO_5042238744" description="chitinase" evidence="13">
    <location>
        <begin position="25"/>
        <end position="1249"/>
    </location>
</feature>
<keyword evidence="6" id="KW-0146">Chitin degradation</keyword>
<sequence>MRMHRGLSRLLGWWALLLFVVTHAQDCSSSNPCATGCCSKDGYCGVGDDYCGADVCVASCNYKPDCDASNPCKTGCCNKFGFCGLGPDYCDSEVCVAGCNSKSYCDPGGFGEFSEVSKCPLNVCCSKFGFCGLTEEFCGKKKVKRPSCSERGYLNRVVGYYEGWSVKRPCNVFYPEQIPMGVYTHLNYAFAAIDPETFEIRPASTYEGTMMKRLTSLKKIDPDLSVFVAIGGWTFNDPGPTATVFSDLARSKENQQKFFKSLTSFLAEYDFDGVDLDWEYPAAEDRSGRDEDFKNFPQFMANLKDALKKTGGRDGLSITLPASYWYLQHFDIVKLEKHVDFFNMMTYDLHGTWDKGNKWLGAYLLAHTNLTEIESGLDLLWRNDISPDKVVLGMAFYSRAFTVSDTGCMDTGCMFDSGANPGKCSHETGILLNSEIVDIMKAGNLKSELDQEAAVKILKYDTNQWLAYDDEDTFKLKTNFARSQCLGGVMVWAVSHDTEDAQFSLALSNVAGRTAVALAMTDDSSTVSKNHPQCKWTNCGESCPSGWAMIPRSDKGHRKNELMWDESACGGAGSHQFCCPPDAELPTCGWYTHHNGKCDPTCPDGTVEVASNRKYCNNGKYQAACCTTGSNSTKLYGQCSWTDAWPDCDSGGSCSNTEIASSTSGSGDAHCDARKLDLDKGIFEFQERKYCCDTKDDERWESCEWHDDLGNYVAGQGVKNGYCLSGCPSDTVRVAMSDWGGDCHGWGARARCCKADFNTITKRAYTDAEEDLADLVQEFMEDQICGSNSWYTKREVDFHLGHGNLTALAMPKALARRASLKSQEKMEDLLRDIAISYGASVAKREIWDKYVVSEYENLTPANLRSWFNNQITTVTQGYPYLIETMICNMPYYNAVFGEKEVVDCACENKDCCDSGDDACSSDDGHDYTGLGLLSRSLDKRAGPRPFAITFSDGSTMSWNSLGYWSRGQVPANHPLMQLGFELVDPNDCLLPDIAPTALTTTTRSRFAVEHELELNTIRQFIMDAANGVLRSGATARVGRISISFFVQAMNAPILNNPPAMLGGGQSSTPIVRVMNALGSTANNGHFVFFLNGLNNMKLQLWVGSDPVGRSTMNTAIQASDPTAALRNLRNALSIIFYLNHPIAHDNWVGPANDVRAELARVETAWLAQGNPREQLVAYWDEWLRDFMRGRATRIRTWVQDWARQMYSYWAVRTGTQAEQTLQSLRTINNLAADLEIDLDGLHQEPLDLD</sequence>
<dbReference type="Gene3D" id="3.20.20.80">
    <property type="entry name" value="Glycosidases"/>
    <property type="match status" value="1"/>
</dbReference>
<dbReference type="Gene3D" id="3.30.60.10">
    <property type="entry name" value="Endochitinase-like"/>
    <property type="match status" value="1"/>
</dbReference>
<protein>
    <recommendedName>
        <fullName evidence="3">chitinase</fullName>
        <ecNumber evidence="3">3.2.1.14</ecNumber>
    </recommendedName>
</protein>
<dbReference type="InterPro" id="IPR050314">
    <property type="entry name" value="Glycosyl_Hydrlase_18"/>
</dbReference>
<keyword evidence="9 12" id="KW-0326">Glycosidase</keyword>
<evidence type="ECO:0000256" key="12">
    <source>
        <dbReference type="RuleBase" id="RU000489"/>
    </source>
</evidence>
<keyword evidence="10" id="KW-0624">Polysaccharide degradation</keyword>
<dbReference type="EC" id="3.2.1.14" evidence="3"/>
<evidence type="ECO:0000259" key="14">
    <source>
        <dbReference type="PROSITE" id="PS50941"/>
    </source>
</evidence>
<evidence type="ECO:0000256" key="9">
    <source>
        <dbReference type="ARBA" id="ARBA00023295"/>
    </source>
</evidence>
<dbReference type="InterPro" id="IPR001002">
    <property type="entry name" value="Chitin-bd_1"/>
</dbReference>
<name>A0AAD4GZM4_ASPNN</name>
<dbReference type="AlphaFoldDB" id="A0AAD4GZM4"/>
<evidence type="ECO:0000256" key="3">
    <source>
        <dbReference type="ARBA" id="ARBA00012729"/>
    </source>
</evidence>
<dbReference type="PANTHER" id="PTHR11177:SF402">
    <property type="entry name" value="CHITINASE"/>
    <property type="match status" value="1"/>
</dbReference>
<dbReference type="Pfam" id="PF00187">
    <property type="entry name" value="Chitin_bind_1"/>
    <property type="match status" value="1"/>
</dbReference>
<gene>
    <name evidence="16" type="ORF">FE257_004532</name>
</gene>
<dbReference type="SMART" id="SM00270">
    <property type="entry name" value="ChtBD1"/>
    <property type="match status" value="3"/>
</dbReference>
<dbReference type="GO" id="GO:0000272">
    <property type="term" value="P:polysaccharide catabolic process"/>
    <property type="evidence" value="ECO:0007669"/>
    <property type="project" value="UniProtKB-KW"/>
</dbReference>
<reference evidence="16" key="2">
    <citation type="submission" date="2020-02" db="EMBL/GenBank/DDBJ databases">
        <authorList>
            <person name="Gilchrist C.L.M."/>
            <person name="Chooi Y.-H."/>
        </authorList>
    </citation>
    <scope>NUCLEOTIDE SEQUENCE</scope>
    <source>
        <strain evidence="16">MST-FP2251</strain>
    </source>
</reference>
<evidence type="ECO:0000259" key="15">
    <source>
        <dbReference type="PROSITE" id="PS51910"/>
    </source>
</evidence>
<keyword evidence="8" id="KW-0119">Carbohydrate metabolism</keyword>
<comment type="catalytic activity">
    <reaction evidence="1">
        <text>Random endo-hydrolysis of N-acetyl-beta-D-glucosaminide (1-&gt;4)-beta-linkages in chitin and chitodextrins.</text>
        <dbReference type="EC" id="3.2.1.14"/>
    </reaction>
</comment>
<evidence type="ECO:0000256" key="6">
    <source>
        <dbReference type="ARBA" id="ARBA00023024"/>
    </source>
</evidence>
<keyword evidence="4 11" id="KW-0147">Chitin-binding</keyword>
<keyword evidence="5 12" id="KW-0378">Hydrolase</keyword>
<keyword evidence="7" id="KW-0843">Virulence</keyword>
<dbReference type="GO" id="GO:0008843">
    <property type="term" value="F:endochitinase activity"/>
    <property type="evidence" value="ECO:0007669"/>
    <property type="project" value="UniProtKB-EC"/>
</dbReference>
<dbReference type="SUPFAM" id="SSF57016">
    <property type="entry name" value="Plant lectins/antimicrobial peptides"/>
    <property type="match status" value="1"/>
</dbReference>
<accession>A0AAD4GZM4</accession>
<evidence type="ECO:0000256" key="7">
    <source>
        <dbReference type="ARBA" id="ARBA00023026"/>
    </source>
</evidence>
<dbReference type="PROSITE" id="PS50941">
    <property type="entry name" value="CHIT_BIND_I_2"/>
    <property type="match status" value="1"/>
</dbReference>
<dbReference type="SUPFAM" id="SSF54556">
    <property type="entry name" value="Chitinase insertion domain"/>
    <property type="match status" value="1"/>
</dbReference>
<dbReference type="InterPro" id="IPR001579">
    <property type="entry name" value="Glyco_hydro_18_chit_AS"/>
</dbReference>
<evidence type="ECO:0000256" key="1">
    <source>
        <dbReference type="ARBA" id="ARBA00000822"/>
    </source>
</evidence>
<comment type="caution">
    <text evidence="11">Lacks conserved residue(s) required for the propagation of feature annotation.</text>
</comment>
<dbReference type="EMBL" id="VCAU01000002">
    <property type="protein sequence ID" value="KAF9894910.1"/>
    <property type="molecule type" value="Genomic_DNA"/>
</dbReference>
<reference evidence="16" key="1">
    <citation type="journal article" date="2019" name="Beilstein J. Org. Chem.">
        <title>Nanangenines: drimane sesquiterpenoids as the dominant metabolite cohort of a novel Australian fungus, Aspergillus nanangensis.</title>
        <authorList>
            <person name="Lacey H.J."/>
            <person name="Gilchrist C.L.M."/>
            <person name="Crombie A."/>
            <person name="Kalaitzis J.A."/>
            <person name="Vuong D."/>
            <person name="Rutledge P.J."/>
            <person name="Turner P."/>
            <person name="Pitt J.I."/>
            <person name="Lacey E."/>
            <person name="Chooi Y.H."/>
            <person name="Piggott A.M."/>
        </authorList>
    </citation>
    <scope>NUCLEOTIDE SEQUENCE</scope>
    <source>
        <strain evidence="16">MST-FP2251</strain>
    </source>
</reference>
<dbReference type="GO" id="GO:0006032">
    <property type="term" value="P:chitin catabolic process"/>
    <property type="evidence" value="ECO:0007669"/>
    <property type="project" value="UniProtKB-KW"/>
</dbReference>
<dbReference type="InterPro" id="IPR029070">
    <property type="entry name" value="Chitinase_insertion_sf"/>
</dbReference>
<feature type="domain" description="GH18" evidence="15">
    <location>
        <begin position="155"/>
        <end position="514"/>
    </location>
</feature>
<evidence type="ECO:0000256" key="13">
    <source>
        <dbReference type="SAM" id="SignalP"/>
    </source>
</evidence>
<organism evidence="16 17">
    <name type="scientific">Aspergillus nanangensis</name>
    <dbReference type="NCBI Taxonomy" id="2582783"/>
    <lineage>
        <taxon>Eukaryota</taxon>
        <taxon>Fungi</taxon>
        <taxon>Dikarya</taxon>
        <taxon>Ascomycota</taxon>
        <taxon>Pezizomycotina</taxon>
        <taxon>Eurotiomycetes</taxon>
        <taxon>Eurotiomycetidae</taxon>
        <taxon>Eurotiales</taxon>
        <taxon>Aspergillaceae</taxon>
        <taxon>Aspergillus</taxon>
        <taxon>Aspergillus subgen. Circumdati</taxon>
    </lineage>
</organism>
<evidence type="ECO:0000256" key="2">
    <source>
        <dbReference type="ARBA" id="ARBA00008682"/>
    </source>
</evidence>
<dbReference type="PROSITE" id="PS01095">
    <property type="entry name" value="GH18_1"/>
    <property type="match status" value="1"/>
</dbReference>
<feature type="domain" description="Chitin-binding type-1" evidence="14">
    <location>
        <begin position="48"/>
        <end position="107"/>
    </location>
</feature>
<dbReference type="PROSITE" id="PS51910">
    <property type="entry name" value="GH18_2"/>
    <property type="match status" value="1"/>
</dbReference>
<dbReference type="PROSITE" id="PS00026">
    <property type="entry name" value="CHIT_BIND_I_1"/>
    <property type="match status" value="1"/>
</dbReference>
<dbReference type="SUPFAM" id="SSF51445">
    <property type="entry name" value="(Trans)glycosidases"/>
    <property type="match status" value="1"/>
</dbReference>
<dbReference type="PANTHER" id="PTHR11177">
    <property type="entry name" value="CHITINASE"/>
    <property type="match status" value="1"/>
</dbReference>
<evidence type="ECO:0000256" key="5">
    <source>
        <dbReference type="ARBA" id="ARBA00022801"/>
    </source>
</evidence>
<evidence type="ECO:0000256" key="11">
    <source>
        <dbReference type="PROSITE-ProRule" id="PRU00261"/>
    </source>
</evidence>
<dbReference type="Gene3D" id="3.10.50.10">
    <property type="match status" value="1"/>
</dbReference>
<keyword evidence="11" id="KW-1015">Disulfide bond</keyword>
<evidence type="ECO:0000256" key="10">
    <source>
        <dbReference type="ARBA" id="ARBA00023326"/>
    </source>
</evidence>
<keyword evidence="13" id="KW-0732">Signal</keyword>
<dbReference type="GO" id="GO:0008061">
    <property type="term" value="F:chitin binding"/>
    <property type="evidence" value="ECO:0007669"/>
    <property type="project" value="UniProtKB-UniRule"/>
</dbReference>
<keyword evidence="17" id="KW-1185">Reference proteome</keyword>
<dbReference type="InterPro" id="IPR018371">
    <property type="entry name" value="Chitin-binding_1_CS"/>
</dbReference>
<evidence type="ECO:0000313" key="16">
    <source>
        <dbReference type="EMBL" id="KAF9894910.1"/>
    </source>
</evidence>